<proteinExistence type="predicted"/>
<gene>
    <name evidence="3" type="ORF">DEA37_0001460</name>
</gene>
<dbReference type="EMBL" id="QNGE01001557">
    <property type="protein sequence ID" value="KAA3677330.1"/>
    <property type="molecule type" value="Genomic_DNA"/>
</dbReference>
<accession>A0A5J4NQ69</accession>
<keyword evidence="4" id="KW-1185">Reference proteome</keyword>
<evidence type="ECO:0000313" key="4">
    <source>
        <dbReference type="Proteomes" id="UP000324629"/>
    </source>
</evidence>
<comment type="caution">
    <text evidence="3">The sequence shown here is derived from an EMBL/GenBank/DDBJ whole genome shotgun (WGS) entry which is preliminary data.</text>
</comment>
<protein>
    <submittedName>
        <fullName evidence="3">Uncharacterized protein</fullName>
    </submittedName>
</protein>
<evidence type="ECO:0000256" key="2">
    <source>
        <dbReference type="SAM" id="MobiDB-lite"/>
    </source>
</evidence>
<organism evidence="3 4">
    <name type="scientific">Paragonimus westermani</name>
    <dbReference type="NCBI Taxonomy" id="34504"/>
    <lineage>
        <taxon>Eukaryota</taxon>
        <taxon>Metazoa</taxon>
        <taxon>Spiralia</taxon>
        <taxon>Lophotrochozoa</taxon>
        <taxon>Platyhelminthes</taxon>
        <taxon>Trematoda</taxon>
        <taxon>Digenea</taxon>
        <taxon>Plagiorchiida</taxon>
        <taxon>Troglotremata</taxon>
        <taxon>Troglotrematidae</taxon>
        <taxon>Paragonimus</taxon>
    </lineage>
</organism>
<evidence type="ECO:0000313" key="3">
    <source>
        <dbReference type="EMBL" id="KAA3677330.1"/>
    </source>
</evidence>
<dbReference type="AlphaFoldDB" id="A0A5J4NQ69"/>
<feature type="compositionally biased region" description="Basic and acidic residues" evidence="2">
    <location>
        <begin position="147"/>
        <end position="166"/>
    </location>
</feature>
<reference evidence="3 4" key="1">
    <citation type="journal article" date="2019" name="Gigascience">
        <title>Whole-genome sequence of the oriental lung fluke Paragonimus westermani.</title>
        <authorList>
            <person name="Oey H."/>
            <person name="Zakrzewski M."/>
            <person name="Narain K."/>
            <person name="Devi K.R."/>
            <person name="Agatsuma T."/>
            <person name="Nawaratna S."/>
            <person name="Gobert G.N."/>
            <person name="Jones M.K."/>
            <person name="Ragan M.A."/>
            <person name="McManus D.P."/>
            <person name="Krause L."/>
        </authorList>
    </citation>
    <scope>NUCLEOTIDE SEQUENCE [LARGE SCALE GENOMIC DNA]</scope>
    <source>
        <strain evidence="3 4">IND2009</strain>
    </source>
</reference>
<feature type="region of interest" description="Disordered" evidence="2">
    <location>
        <begin position="126"/>
        <end position="169"/>
    </location>
</feature>
<feature type="region of interest" description="Disordered" evidence="2">
    <location>
        <begin position="49"/>
        <end position="96"/>
    </location>
</feature>
<sequence length="379" mass="43110">MYLADREDDSKEMIANTENDPEVVLETSLISGLDNSTYSRVSSNIEIEPRTVSDASEAVSEEGDNERDVDVILGGATESDLDSGPSEKGVASSLPLPGQIEPELLRGLSFSQRVRNFWNLARGSHKSEQAFPTRNQRRPKSATSQKMSDRETTPADDRKYKGDRIRTPVGHLQPWPVATQFAAYETKPTRSNEETELKTEFLLRQHTDNLINSLKDATLKLARRDMEMQRLITVNSLLGERYCRMRTQYAELAREQAKLRQRYDMLLVKGMDREQLHASNVEMERQLDELRTQLAAAEERATQSARRICRMEAEAKEVARNASTVDAEVANLRADLQRKEAQINALTCRQYLDATREMQARAILNELIEIRGNVRVIVR</sequence>
<evidence type="ECO:0000256" key="1">
    <source>
        <dbReference type="SAM" id="Coils"/>
    </source>
</evidence>
<keyword evidence="1" id="KW-0175">Coiled coil</keyword>
<dbReference type="Proteomes" id="UP000324629">
    <property type="component" value="Unassembled WGS sequence"/>
</dbReference>
<feature type="coiled-coil region" evidence="1">
    <location>
        <begin position="273"/>
        <end position="349"/>
    </location>
</feature>
<name>A0A5J4NQ69_9TREM</name>